<name>A0A839GI47_9BACT</name>
<evidence type="ECO:0000256" key="2">
    <source>
        <dbReference type="ARBA" id="ARBA00022679"/>
    </source>
</evidence>
<dbReference type="InterPro" id="IPR014001">
    <property type="entry name" value="Helicase_ATP-bd"/>
</dbReference>
<keyword evidence="5" id="KW-1185">Reference proteome</keyword>
<accession>A0A839GI47</accession>
<keyword evidence="2" id="KW-0808">Transferase</keyword>
<reference evidence="4 5" key="1">
    <citation type="submission" date="2020-08" db="EMBL/GenBank/DDBJ databases">
        <title>Genomic Encyclopedia of Type Strains, Phase IV (KMG-IV): sequencing the most valuable type-strain genomes for metagenomic binning, comparative biology and taxonomic classification.</title>
        <authorList>
            <person name="Goeker M."/>
        </authorList>
    </citation>
    <scope>NUCLEOTIDE SEQUENCE [LARGE SCALE GENOMIC DNA]</scope>
    <source>
        <strain evidence="4 5">DSM 29854</strain>
    </source>
</reference>
<dbReference type="GO" id="GO:0003677">
    <property type="term" value="F:DNA binding"/>
    <property type="evidence" value="ECO:0007669"/>
    <property type="project" value="InterPro"/>
</dbReference>
<gene>
    <name evidence="4" type="ORF">FHS90_003026</name>
</gene>
<evidence type="ECO:0000259" key="3">
    <source>
        <dbReference type="SMART" id="SM00487"/>
    </source>
</evidence>
<comment type="caution">
    <text evidence="4">The sequence shown here is derived from an EMBL/GenBank/DDBJ whole genome shotgun (WGS) entry which is preliminary data.</text>
</comment>
<dbReference type="InterPro" id="IPR002941">
    <property type="entry name" value="DNA_methylase_N4/N6"/>
</dbReference>
<dbReference type="Proteomes" id="UP000563094">
    <property type="component" value="Unassembled WGS sequence"/>
</dbReference>
<evidence type="ECO:0000313" key="5">
    <source>
        <dbReference type="Proteomes" id="UP000563094"/>
    </source>
</evidence>
<sequence>MSKIEPTTDMNYTQFLESKILTVENVGFDAKDINPSLFPHQRDIVQWSLKGGRRAIFCSFGLGKSAMQLEIARQCVAYTGKSFLIGLPLGVLGEFKDDARDLIGVQVHYVTGMEEVATNAGPAIYLSNYERIRDGNFDPDFFGGVSFDEGDAIRNLDTKTSDYIIHEMSKIPLRFIATATPAPNEYTEILNYAQFLGICDRGQALTRFFQRDSTKAGNLTLYPHKEKEFWIWVRSWAIFVEHPSDLGYSDEGYDLPKLNIHYHEVKLGDRGVIMDRDNNIKMFADASRGLTESAREKRDSLSLRVEKAVEIVQAEPEKHWILWHDLEDERKHIEKILPEVKSVFGSQKNEVKEQILNEFKHGHIQHLATKPTIAGAGVNFQYHCHSAVFVGIGYKFKDFLQAIHRVLRFRQTKEVNIHLVYTDAETEVLKILEAKWSRHKEMIAEMTRLMKQYGLSQADAITELKRSMKIERKEAKGQNFTCIHNDAVEEVKTMPDNSVKMILTSIPFSDQYEYCESYRDFGHNNGNEGFFKQMDFLTPELLRITEPGRIACIHVKDRIQFSYQNGVGFTSLIDFSGQTVAHFLKHGWWLLGKHIITTDVVRENNQTYRLGWTENSKDGSKMGAGSPEYLLVFRKAPTDTSNAYADDKVVKSKEQYSRGRWQLDAHAHWNSAGNRLLSPEELRKMDLGKIYKWWESYSKSTAYKFEDHVAICETLDSMGKLPSTFMAIPPKSKSDVVWDDINRMNTLNTRQSQKKQEKHVCPLQFDIVDRAIERYSNPGDLVYDPFGGVMTVPYRCIKLGRKGMATELNEGYWRDGVEYCREAEYKATIPTLFDFLEEPISQAS</sequence>
<protein>
    <submittedName>
        <fullName evidence="4">DNA modification methylase</fullName>
    </submittedName>
</protein>
<proteinExistence type="predicted"/>
<dbReference type="Pfam" id="PF01555">
    <property type="entry name" value="N6_N4_Mtase"/>
    <property type="match status" value="1"/>
</dbReference>
<dbReference type="GO" id="GO:0032259">
    <property type="term" value="P:methylation"/>
    <property type="evidence" value="ECO:0007669"/>
    <property type="project" value="UniProtKB-KW"/>
</dbReference>
<dbReference type="RefSeq" id="WP_220483075.1">
    <property type="nucleotide sequence ID" value="NZ_JACJIQ010000012.1"/>
</dbReference>
<evidence type="ECO:0000256" key="1">
    <source>
        <dbReference type="ARBA" id="ARBA00022603"/>
    </source>
</evidence>
<dbReference type="EMBL" id="JACJIQ010000012">
    <property type="protein sequence ID" value="MBA9078300.1"/>
    <property type="molecule type" value="Genomic_DNA"/>
</dbReference>
<dbReference type="InterPro" id="IPR027417">
    <property type="entry name" value="P-loop_NTPase"/>
</dbReference>
<feature type="domain" description="Helicase ATP-binding" evidence="3">
    <location>
        <begin position="33"/>
        <end position="211"/>
    </location>
</feature>
<dbReference type="GO" id="GO:0008170">
    <property type="term" value="F:N-methyltransferase activity"/>
    <property type="evidence" value="ECO:0007669"/>
    <property type="project" value="InterPro"/>
</dbReference>
<dbReference type="SMART" id="SM00487">
    <property type="entry name" value="DEXDc"/>
    <property type="match status" value="1"/>
</dbReference>
<dbReference type="SUPFAM" id="SSF52540">
    <property type="entry name" value="P-loop containing nucleoside triphosphate hydrolases"/>
    <property type="match status" value="2"/>
</dbReference>
<keyword evidence="1 4" id="KW-0489">Methyltransferase</keyword>
<dbReference type="AlphaFoldDB" id="A0A839GI47"/>
<dbReference type="SUPFAM" id="SSF53335">
    <property type="entry name" value="S-adenosyl-L-methionine-dependent methyltransferases"/>
    <property type="match status" value="1"/>
</dbReference>
<organism evidence="4 5">
    <name type="scientific">Rufibacter quisquiliarum</name>
    <dbReference type="NCBI Taxonomy" id="1549639"/>
    <lineage>
        <taxon>Bacteria</taxon>
        <taxon>Pseudomonadati</taxon>
        <taxon>Bacteroidota</taxon>
        <taxon>Cytophagia</taxon>
        <taxon>Cytophagales</taxon>
        <taxon>Hymenobacteraceae</taxon>
        <taxon>Rufibacter</taxon>
    </lineage>
</organism>
<dbReference type="Gene3D" id="3.40.50.300">
    <property type="entry name" value="P-loop containing nucleotide triphosphate hydrolases"/>
    <property type="match status" value="2"/>
</dbReference>
<dbReference type="Gene3D" id="3.40.50.150">
    <property type="entry name" value="Vaccinia Virus protein VP39"/>
    <property type="match status" value="1"/>
</dbReference>
<evidence type="ECO:0000313" key="4">
    <source>
        <dbReference type="EMBL" id="MBA9078300.1"/>
    </source>
</evidence>
<dbReference type="InterPro" id="IPR029063">
    <property type="entry name" value="SAM-dependent_MTases_sf"/>
</dbReference>